<dbReference type="GO" id="GO:0030001">
    <property type="term" value="P:metal ion transport"/>
    <property type="evidence" value="ECO:0007669"/>
    <property type="project" value="TreeGrafter"/>
</dbReference>
<dbReference type="AlphaFoldDB" id="A0A815BA13"/>
<feature type="transmembrane region" description="Helical" evidence="1">
    <location>
        <begin position="101"/>
        <end position="124"/>
    </location>
</feature>
<dbReference type="PANTHER" id="PTHR13800">
    <property type="entry name" value="TRANSIENT RECEPTOR POTENTIAL CATION CHANNEL, SUBFAMILY M, MEMBER 6"/>
    <property type="match status" value="1"/>
</dbReference>
<keyword evidence="1" id="KW-1133">Transmembrane helix</keyword>
<keyword evidence="1" id="KW-0812">Transmembrane</keyword>
<dbReference type="Proteomes" id="UP000663882">
    <property type="component" value="Unassembled WGS sequence"/>
</dbReference>
<evidence type="ECO:0008006" key="4">
    <source>
        <dbReference type="Google" id="ProtNLM"/>
    </source>
</evidence>
<dbReference type="PANTHER" id="PTHR13800:SF1">
    <property type="entry name" value="TRANSIENT RECEPTOR POTENTIAL CATION CHANNEL TRPM"/>
    <property type="match status" value="1"/>
</dbReference>
<dbReference type="GO" id="GO:0005261">
    <property type="term" value="F:monoatomic cation channel activity"/>
    <property type="evidence" value="ECO:0007669"/>
    <property type="project" value="TreeGrafter"/>
</dbReference>
<gene>
    <name evidence="2" type="ORF">RFH988_LOCUS28002</name>
</gene>
<keyword evidence="1" id="KW-0472">Membrane</keyword>
<evidence type="ECO:0000256" key="1">
    <source>
        <dbReference type="SAM" id="Phobius"/>
    </source>
</evidence>
<protein>
    <recommendedName>
        <fullName evidence="4">Ion transport domain-containing protein</fullName>
    </recommendedName>
</protein>
<accession>A0A815BA13</accession>
<dbReference type="InterPro" id="IPR050927">
    <property type="entry name" value="TRPM"/>
</dbReference>
<proteinExistence type="predicted"/>
<evidence type="ECO:0000313" key="2">
    <source>
        <dbReference type="EMBL" id="CAF1267373.1"/>
    </source>
</evidence>
<dbReference type="OrthoDB" id="10068271at2759"/>
<organism evidence="2 3">
    <name type="scientific">Rotaria sordida</name>
    <dbReference type="NCBI Taxonomy" id="392033"/>
    <lineage>
        <taxon>Eukaryota</taxon>
        <taxon>Metazoa</taxon>
        <taxon>Spiralia</taxon>
        <taxon>Gnathifera</taxon>
        <taxon>Rotifera</taxon>
        <taxon>Eurotatoria</taxon>
        <taxon>Bdelloidea</taxon>
        <taxon>Philodinida</taxon>
        <taxon>Philodinidae</taxon>
        <taxon>Rotaria</taxon>
    </lineage>
</organism>
<name>A0A815BA13_9BILA</name>
<comment type="caution">
    <text evidence="2">The sequence shown here is derived from an EMBL/GenBank/DDBJ whole genome shotgun (WGS) entry which is preliminary data.</text>
</comment>
<sequence length="199" mass="23107">MMKDTFLIFVCFILVFLLAFSITSWSLLSTNKQINWLYATNGSSNNFTLVSENRVQWSWQLLRDVFNWGIWKVFGQVAEPFKNNASDMDVISENDAYGTFVFLYAVAFVVISNVLLLNVLIAMFNKTIGDVFEKSTMIWRVFIKGIQFSTEKALQELKTKVNRGYDQQVEGFEEQTEGFKKQVEDFKNIKVKYSLYLAI</sequence>
<dbReference type="GO" id="GO:0005886">
    <property type="term" value="C:plasma membrane"/>
    <property type="evidence" value="ECO:0007669"/>
    <property type="project" value="TreeGrafter"/>
</dbReference>
<evidence type="ECO:0000313" key="3">
    <source>
        <dbReference type="Proteomes" id="UP000663882"/>
    </source>
</evidence>
<reference evidence="2" key="1">
    <citation type="submission" date="2021-02" db="EMBL/GenBank/DDBJ databases">
        <authorList>
            <person name="Nowell W R."/>
        </authorList>
    </citation>
    <scope>NUCLEOTIDE SEQUENCE</scope>
</reference>
<dbReference type="EMBL" id="CAJNOO010002429">
    <property type="protein sequence ID" value="CAF1267373.1"/>
    <property type="molecule type" value="Genomic_DNA"/>
</dbReference>